<dbReference type="EMBL" id="CP144752">
    <property type="protein sequence ID" value="WVZ89351.1"/>
    <property type="molecule type" value="Genomic_DNA"/>
</dbReference>
<dbReference type="PANTHER" id="PTHR11439">
    <property type="entry name" value="GAG-POL-RELATED RETROTRANSPOSON"/>
    <property type="match status" value="1"/>
</dbReference>
<dbReference type="Proteomes" id="UP001341281">
    <property type="component" value="Chromosome 08"/>
</dbReference>
<name>A0AAQ3X9C2_PASNO</name>
<keyword evidence="2" id="KW-1185">Reference proteome</keyword>
<protein>
    <recommendedName>
        <fullName evidence="3">Mitochondrial protein</fullName>
    </recommendedName>
</protein>
<evidence type="ECO:0000313" key="2">
    <source>
        <dbReference type="Proteomes" id="UP001341281"/>
    </source>
</evidence>
<dbReference type="PANTHER" id="PTHR11439:SF515">
    <property type="entry name" value="GAG-POL POLYPROTEIN"/>
    <property type="match status" value="1"/>
</dbReference>
<organism evidence="1 2">
    <name type="scientific">Paspalum notatum var. saurae</name>
    <dbReference type="NCBI Taxonomy" id="547442"/>
    <lineage>
        <taxon>Eukaryota</taxon>
        <taxon>Viridiplantae</taxon>
        <taxon>Streptophyta</taxon>
        <taxon>Embryophyta</taxon>
        <taxon>Tracheophyta</taxon>
        <taxon>Spermatophyta</taxon>
        <taxon>Magnoliopsida</taxon>
        <taxon>Liliopsida</taxon>
        <taxon>Poales</taxon>
        <taxon>Poaceae</taxon>
        <taxon>PACMAD clade</taxon>
        <taxon>Panicoideae</taxon>
        <taxon>Andropogonodae</taxon>
        <taxon>Paspaleae</taxon>
        <taxon>Paspalinae</taxon>
        <taxon>Paspalum</taxon>
    </lineage>
</organism>
<evidence type="ECO:0008006" key="3">
    <source>
        <dbReference type="Google" id="ProtNLM"/>
    </source>
</evidence>
<dbReference type="AlphaFoldDB" id="A0AAQ3X9C2"/>
<gene>
    <name evidence="1" type="ORF">U9M48_035771</name>
</gene>
<reference evidence="1 2" key="1">
    <citation type="submission" date="2024-02" db="EMBL/GenBank/DDBJ databases">
        <title>High-quality chromosome-scale genome assembly of Pensacola bahiagrass (Paspalum notatum Flugge var. saurae).</title>
        <authorList>
            <person name="Vega J.M."/>
            <person name="Podio M."/>
            <person name="Orjuela J."/>
            <person name="Siena L.A."/>
            <person name="Pessino S.C."/>
            <person name="Combes M.C."/>
            <person name="Mariac C."/>
            <person name="Albertini E."/>
            <person name="Pupilli F."/>
            <person name="Ortiz J.P.A."/>
            <person name="Leblanc O."/>
        </authorList>
    </citation>
    <scope>NUCLEOTIDE SEQUENCE [LARGE SCALE GENOMIC DNA]</scope>
    <source>
        <strain evidence="1">R1</strain>
        <tissue evidence="1">Leaf</tissue>
    </source>
</reference>
<evidence type="ECO:0000313" key="1">
    <source>
        <dbReference type="EMBL" id="WVZ89351.1"/>
    </source>
</evidence>
<sequence>MERPTEEHQQAVKRLLRYFAATIDYGFRYERRWTATRLIGYPDADLAGDIDTRKSNSGVLFFLGDCLISWQSVKQKAVVRVCGHYHCHYTINLVGSVAR</sequence>
<proteinExistence type="predicted"/>
<accession>A0AAQ3X9C2</accession>